<dbReference type="RefSeq" id="WP_063513845.1">
    <property type="nucleotide sequence ID" value="NZ_CP011158.1"/>
</dbReference>
<proteinExistence type="predicted"/>
<dbReference type="Proteomes" id="UP000076765">
    <property type="component" value="Chromosome"/>
</dbReference>
<feature type="transmembrane region" description="Helical" evidence="1">
    <location>
        <begin position="12"/>
        <end position="34"/>
    </location>
</feature>
<feature type="transmembrane region" description="Helical" evidence="1">
    <location>
        <begin position="101"/>
        <end position="119"/>
    </location>
</feature>
<evidence type="ECO:0000313" key="3">
    <source>
        <dbReference type="EMBL" id="STY86815.1"/>
    </source>
</evidence>
<feature type="transmembrane region" description="Helical" evidence="1">
    <location>
        <begin position="54"/>
        <end position="72"/>
    </location>
</feature>
<gene>
    <name evidence="2" type="ORF">MOVS_03895</name>
    <name evidence="3" type="ORF">NCTC11227_00812</name>
</gene>
<sequence>MKNKVSFIAVELFTCLVQSAIFFLISVFISNFFQDEKGLESFIFSKINNLTLKEFMFTCFAVIIIAGLLTLFDRIFKNMNEGLPFLEKAIDKTLIEIPKTLYLLSSSIGTLGIVVGFISDNQHIIIMYSIIWISYFIFGCCLSFLLTPQN</sequence>
<dbReference type="KEGG" id="moi:MOVS_03895"/>
<evidence type="ECO:0000313" key="4">
    <source>
        <dbReference type="Proteomes" id="UP000076765"/>
    </source>
</evidence>
<feature type="transmembrane region" description="Helical" evidence="1">
    <location>
        <begin position="125"/>
        <end position="146"/>
    </location>
</feature>
<keyword evidence="1" id="KW-0812">Transmembrane</keyword>
<evidence type="ECO:0000313" key="5">
    <source>
        <dbReference type="Proteomes" id="UP000255102"/>
    </source>
</evidence>
<keyword evidence="1" id="KW-1133">Transmembrane helix</keyword>
<reference evidence="2 4" key="1">
    <citation type="submission" date="2015-04" db="EMBL/GenBank/DDBJ databases">
        <authorList>
            <person name="Calcutt M.J."/>
            <person name="Foecking M.F."/>
        </authorList>
    </citation>
    <scope>NUCLEOTIDE SEQUENCE [LARGE SCALE GENOMIC DNA]</scope>
    <source>
        <strain evidence="2 4">199/55</strain>
    </source>
</reference>
<evidence type="ECO:0000256" key="1">
    <source>
        <dbReference type="SAM" id="Phobius"/>
    </source>
</evidence>
<dbReference type="STRING" id="29433.MOVS_03895"/>
<dbReference type="AlphaFoldDB" id="A0A378PJ74"/>
<accession>A0A378PJ74</accession>
<reference evidence="3 5" key="2">
    <citation type="submission" date="2018-06" db="EMBL/GenBank/DDBJ databases">
        <authorList>
            <consortium name="Pathogen Informatics"/>
            <person name="Doyle S."/>
        </authorList>
    </citation>
    <scope>NUCLEOTIDE SEQUENCE [LARGE SCALE GENOMIC DNA]</scope>
    <source>
        <strain evidence="3 5">NCTC11227</strain>
    </source>
</reference>
<evidence type="ECO:0000313" key="2">
    <source>
        <dbReference type="EMBL" id="ANB91265.1"/>
    </source>
</evidence>
<dbReference type="Proteomes" id="UP000255102">
    <property type="component" value="Unassembled WGS sequence"/>
</dbReference>
<dbReference type="EMBL" id="CP011158">
    <property type="protein sequence ID" value="ANB91265.1"/>
    <property type="molecule type" value="Genomic_DNA"/>
</dbReference>
<keyword evidence="1" id="KW-0472">Membrane</keyword>
<keyword evidence="4" id="KW-1185">Reference proteome</keyword>
<protein>
    <submittedName>
        <fullName evidence="3">Uncharacterized protein</fullName>
    </submittedName>
</protein>
<organism evidence="3 5">
    <name type="scientific">Moraxella ovis</name>
    <dbReference type="NCBI Taxonomy" id="29433"/>
    <lineage>
        <taxon>Bacteria</taxon>
        <taxon>Pseudomonadati</taxon>
        <taxon>Pseudomonadota</taxon>
        <taxon>Gammaproteobacteria</taxon>
        <taxon>Moraxellales</taxon>
        <taxon>Moraxellaceae</taxon>
        <taxon>Moraxella</taxon>
    </lineage>
</organism>
<dbReference type="EMBL" id="UGPW01000001">
    <property type="protein sequence ID" value="STY86815.1"/>
    <property type="molecule type" value="Genomic_DNA"/>
</dbReference>
<name>A0A378PJ74_9GAMM</name>